<evidence type="ECO:0000313" key="10">
    <source>
        <dbReference type="Proteomes" id="UP000288951"/>
    </source>
</evidence>
<dbReference type="GO" id="GO:0034599">
    <property type="term" value="P:cellular response to oxidative stress"/>
    <property type="evidence" value="ECO:0007669"/>
    <property type="project" value="TreeGrafter"/>
</dbReference>
<dbReference type="InterPro" id="IPR000889">
    <property type="entry name" value="Glutathione_peroxidase"/>
</dbReference>
<evidence type="ECO:0000256" key="2">
    <source>
        <dbReference type="ARBA" id="ARBA00022559"/>
    </source>
</evidence>
<dbReference type="SUPFAM" id="SSF52833">
    <property type="entry name" value="Thioredoxin-like"/>
    <property type="match status" value="1"/>
</dbReference>
<dbReference type="EMBL" id="RQSM01000003">
    <property type="protein sequence ID" value="RVU90546.1"/>
    <property type="molecule type" value="Genomic_DNA"/>
</dbReference>
<feature type="domain" description="Thioredoxin" evidence="6">
    <location>
        <begin position="26"/>
        <end position="187"/>
    </location>
</feature>
<dbReference type="InterPro" id="IPR013766">
    <property type="entry name" value="Thioredoxin_domain"/>
</dbReference>
<dbReference type="PANTHER" id="PTHR11592:SF78">
    <property type="entry name" value="GLUTATHIONE PEROXIDASE"/>
    <property type="match status" value="1"/>
</dbReference>
<dbReference type="InterPro" id="IPR029759">
    <property type="entry name" value="GPX_AS"/>
</dbReference>
<dbReference type="PROSITE" id="PS00460">
    <property type="entry name" value="GLUTATHIONE_PEROXID_1"/>
    <property type="match status" value="1"/>
</dbReference>
<keyword evidence="3 5" id="KW-0560">Oxidoreductase</keyword>
<dbReference type="AlphaFoldDB" id="A0A2N9PBS6"/>
<feature type="active site" evidence="4">
    <location>
        <position position="64"/>
    </location>
</feature>
<dbReference type="PROSITE" id="PS51352">
    <property type="entry name" value="THIOREDOXIN_2"/>
    <property type="match status" value="1"/>
</dbReference>
<dbReference type="FunFam" id="3.40.30.10:FF:000010">
    <property type="entry name" value="Glutathione peroxidase"/>
    <property type="match status" value="1"/>
</dbReference>
<evidence type="ECO:0000256" key="5">
    <source>
        <dbReference type="RuleBase" id="RU000499"/>
    </source>
</evidence>
<dbReference type="GO" id="GO:0004601">
    <property type="term" value="F:peroxidase activity"/>
    <property type="evidence" value="ECO:0007669"/>
    <property type="project" value="UniProtKB-KW"/>
</dbReference>
<dbReference type="PIRSF" id="PIRSF000303">
    <property type="entry name" value="Glutathion_perox"/>
    <property type="match status" value="1"/>
</dbReference>
<evidence type="ECO:0000313" key="9">
    <source>
        <dbReference type="Proteomes" id="UP000238180"/>
    </source>
</evidence>
<dbReference type="InterPro" id="IPR036249">
    <property type="entry name" value="Thioredoxin-like_sf"/>
</dbReference>
<organism evidence="8 9">
    <name type="scientific">Flavobacterium columnare</name>
    <dbReference type="NCBI Taxonomy" id="996"/>
    <lineage>
        <taxon>Bacteria</taxon>
        <taxon>Pseudomonadati</taxon>
        <taxon>Bacteroidota</taxon>
        <taxon>Flavobacteriia</taxon>
        <taxon>Flavobacteriales</taxon>
        <taxon>Flavobacteriaceae</taxon>
        <taxon>Flavobacterium</taxon>
    </lineage>
</organism>
<sequence>MSRIIATLCMLFCTIIIWGQKSKSNDEYMNTIYQFKVKDINGKEFDLAKLKGKKVLIVNTASECGLTPQYAQLEELYKTFKDQNFIIVGFPANNFGAQEPGSNDQIATFCKKNYGVSFPMMEKISVKGNDMHPLYQFLTQKKQNGVSDSEVKWNFQKYLIDEKGKLVQVISPQTLPNSDEVVNWVKS</sequence>
<protein>
    <recommendedName>
        <fullName evidence="5">Glutathione peroxidase</fullName>
    </recommendedName>
</protein>
<dbReference type="CDD" id="cd00340">
    <property type="entry name" value="GSH_Peroxidase"/>
    <property type="match status" value="1"/>
</dbReference>
<evidence type="ECO:0000256" key="1">
    <source>
        <dbReference type="ARBA" id="ARBA00006926"/>
    </source>
</evidence>
<gene>
    <name evidence="7" type="ORF">EH230_06315</name>
    <name evidence="8" type="ORF">FLACOL_01820</name>
</gene>
<evidence type="ECO:0000313" key="8">
    <source>
        <dbReference type="EMBL" id="SPE77810.1"/>
    </source>
</evidence>
<name>A0A2N9PBS6_9FLAO</name>
<evidence type="ECO:0000256" key="3">
    <source>
        <dbReference type="ARBA" id="ARBA00023002"/>
    </source>
</evidence>
<dbReference type="EMBL" id="OLKH01000102">
    <property type="protein sequence ID" value="SPE77810.1"/>
    <property type="molecule type" value="Genomic_DNA"/>
</dbReference>
<accession>A0A2N9PBS6</accession>
<evidence type="ECO:0000313" key="7">
    <source>
        <dbReference type="EMBL" id="RVU90546.1"/>
    </source>
</evidence>
<dbReference type="Proteomes" id="UP000238180">
    <property type="component" value="Unassembled WGS sequence"/>
</dbReference>
<dbReference type="PRINTS" id="PR01011">
    <property type="entry name" value="GLUTPROXDASE"/>
</dbReference>
<evidence type="ECO:0000259" key="6">
    <source>
        <dbReference type="PROSITE" id="PS51352"/>
    </source>
</evidence>
<dbReference type="OrthoDB" id="9789406at2"/>
<dbReference type="Proteomes" id="UP000288951">
    <property type="component" value="Unassembled WGS sequence"/>
</dbReference>
<dbReference type="Pfam" id="PF00255">
    <property type="entry name" value="GSHPx"/>
    <property type="match status" value="1"/>
</dbReference>
<proteinExistence type="inferred from homology"/>
<comment type="similarity">
    <text evidence="1 5">Belongs to the glutathione peroxidase family.</text>
</comment>
<reference evidence="8" key="1">
    <citation type="submission" date="2018-02" db="EMBL/GenBank/DDBJ databases">
        <authorList>
            <person name="Cohen D.B."/>
            <person name="Kent A.D."/>
        </authorList>
    </citation>
    <scope>NUCLEOTIDE SEQUENCE [LARGE SCALE GENOMIC DNA]</scope>
    <source>
        <strain evidence="8">CIP109753</strain>
    </source>
</reference>
<evidence type="ECO:0000256" key="4">
    <source>
        <dbReference type="PIRSR" id="PIRSR000303-1"/>
    </source>
</evidence>
<keyword evidence="10" id="KW-1185">Reference proteome</keyword>
<reference evidence="7" key="2">
    <citation type="submission" date="2018-12" db="EMBL/GenBank/DDBJ databases">
        <title>Draft genome sequence of Flaovobacterium columnare ARS1 isolated from channel catfish in Alabama.</title>
        <authorList>
            <person name="Cai W."/>
            <person name="Arias C."/>
        </authorList>
    </citation>
    <scope>NUCLEOTIDE SEQUENCE [LARGE SCALE GENOMIC DNA]</scope>
    <source>
        <strain evidence="7">ARS1</strain>
    </source>
</reference>
<dbReference type="Gene3D" id="3.40.30.10">
    <property type="entry name" value="Glutaredoxin"/>
    <property type="match status" value="1"/>
</dbReference>
<dbReference type="PANTHER" id="PTHR11592">
    <property type="entry name" value="GLUTATHIONE PEROXIDASE"/>
    <property type="match status" value="1"/>
</dbReference>
<dbReference type="PROSITE" id="PS51355">
    <property type="entry name" value="GLUTATHIONE_PEROXID_3"/>
    <property type="match status" value="1"/>
</dbReference>
<keyword evidence="2 5" id="KW-0575">Peroxidase</keyword>